<dbReference type="PANTHER" id="PTHR43376:SF1">
    <property type="entry name" value="OLIGOPEPTIDE TRANSPORT SYSTEM PERMEASE PROTEIN"/>
    <property type="match status" value="1"/>
</dbReference>
<evidence type="ECO:0000256" key="5">
    <source>
        <dbReference type="ARBA" id="ARBA00022989"/>
    </source>
</evidence>
<comment type="subcellular location">
    <subcellularLocation>
        <location evidence="1 7">Cell membrane</location>
        <topology evidence="1 7">Multi-pass membrane protein</topology>
    </subcellularLocation>
</comment>
<dbReference type="InterPro" id="IPR000515">
    <property type="entry name" value="MetI-like"/>
</dbReference>
<evidence type="ECO:0000313" key="10">
    <source>
        <dbReference type="Proteomes" id="UP000534286"/>
    </source>
</evidence>
<feature type="transmembrane region" description="Helical" evidence="7">
    <location>
        <begin position="161"/>
        <end position="184"/>
    </location>
</feature>
<reference evidence="9 10" key="1">
    <citation type="submission" date="2020-08" db="EMBL/GenBank/DDBJ databases">
        <title>Sequencing the genomes of 1000 actinobacteria strains.</title>
        <authorList>
            <person name="Klenk H.-P."/>
        </authorList>
    </citation>
    <scope>NUCLEOTIDE SEQUENCE [LARGE SCALE GENOMIC DNA]</scope>
    <source>
        <strain evidence="9 10">DSM 43023</strain>
    </source>
</reference>
<dbReference type="Pfam" id="PF00528">
    <property type="entry name" value="BPD_transp_1"/>
    <property type="match status" value="1"/>
</dbReference>
<dbReference type="AlphaFoldDB" id="A0A7W7WDY3"/>
<keyword evidence="6 7" id="KW-0472">Membrane</keyword>
<keyword evidence="4 7" id="KW-0812">Transmembrane</keyword>
<accession>A0A7W7WDY3</accession>
<feature type="transmembrane region" description="Helical" evidence="7">
    <location>
        <begin position="267"/>
        <end position="293"/>
    </location>
</feature>
<feature type="transmembrane region" description="Helical" evidence="7">
    <location>
        <begin position="30"/>
        <end position="51"/>
    </location>
</feature>
<dbReference type="PROSITE" id="PS50928">
    <property type="entry name" value="ABC_TM1"/>
    <property type="match status" value="1"/>
</dbReference>
<protein>
    <submittedName>
        <fullName evidence="9">Peptide/nickel transport system permease protein</fullName>
    </submittedName>
</protein>
<dbReference type="Pfam" id="PF19300">
    <property type="entry name" value="BPD_transp_1_N"/>
    <property type="match status" value="1"/>
</dbReference>
<evidence type="ECO:0000259" key="8">
    <source>
        <dbReference type="PROSITE" id="PS50928"/>
    </source>
</evidence>
<gene>
    <name evidence="9" type="ORF">FHR32_007748</name>
</gene>
<dbReference type="SUPFAM" id="SSF161098">
    <property type="entry name" value="MetI-like"/>
    <property type="match status" value="1"/>
</dbReference>
<name>A0A7W7WDY3_9ACTN</name>
<feature type="transmembrane region" description="Helical" evidence="7">
    <location>
        <begin position="213"/>
        <end position="231"/>
    </location>
</feature>
<feature type="transmembrane region" description="Helical" evidence="7">
    <location>
        <begin position="121"/>
        <end position="140"/>
    </location>
</feature>
<dbReference type="InterPro" id="IPR045621">
    <property type="entry name" value="BPD_transp_1_N"/>
</dbReference>
<evidence type="ECO:0000313" key="9">
    <source>
        <dbReference type="EMBL" id="MBB4943348.1"/>
    </source>
</evidence>
<evidence type="ECO:0000256" key="3">
    <source>
        <dbReference type="ARBA" id="ARBA00022475"/>
    </source>
</evidence>
<keyword evidence="10" id="KW-1185">Reference proteome</keyword>
<keyword evidence="5 7" id="KW-1133">Transmembrane helix</keyword>
<keyword evidence="2 7" id="KW-0813">Transport</keyword>
<comment type="caution">
    <text evidence="9">The sequence shown here is derived from an EMBL/GenBank/DDBJ whole genome shotgun (WGS) entry which is preliminary data.</text>
</comment>
<sequence>MSSLTAPGPAKVKGQGVKRSDLLPYLGSKLVAALVSFFVTLVIGFVIFSLMPADPVRTLTRGRPTSEAQLAQIRVQLGLDDPVWERFLTFVGNTLKGELGYSWQFQQSVSSLVADRLGPTLLLMGTAAVLSIALGLWLGIRSGWRHGSLFDRIASSASLTLWSVPTFWLGMILLVTFSVGIGPIPSLFPAGGMADPSLPQEGWTHVVDVARHLVLPCLTMVLVVFAQYVTVMRTSIIDEMGSPYLLTARAKGLTDDAVRRRHAVPNALLPSVTMIFMHLGILVSGAITVEAVYSWPGLGYLTYEALKIPDLPLLQGTFIVFSASVIIMNLLADVVYRFLDPRVRAQ</sequence>
<dbReference type="RefSeq" id="WP_184759198.1">
    <property type="nucleotide sequence ID" value="NZ_BAABEK010000098.1"/>
</dbReference>
<keyword evidence="3" id="KW-1003">Cell membrane</keyword>
<dbReference type="InterPro" id="IPR035906">
    <property type="entry name" value="MetI-like_sf"/>
</dbReference>
<dbReference type="GO" id="GO:0005886">
    <property type="term" value="C:plasma membrane"/>
    <property type="evidence" value="ECO:0007669"/>
    <property type="project" value="UniProtKB-SubCell"/>
</dbReference>
<feature type="domain" description="ABC transmembrane type-1" evidence="8">
    <location>
        <begin position="117"/>
        <end position="332"/>
    </location>
</feature>
<dbReference type="PANTHER" id="PTHR43376">
    <property type="entry name" value="OLIGOPEPTIDE TRANSPORT SYSTEM PERMEASE PROTEIN"/>
    <property type="match status" value="1"/>
</dbReference>
<evidence type="ECO:0000256" key="7">
    <source>
        <dbReference type="RuleBase" id="RU363032"/>
    </source>
</evidence>
<dbReference type="GO" id="GO:0055085">
    <property type="term" value="P:transmembrane transport"/>
    <property type="evidence" value="ECO:0007669"/>
    <property type="project" value="InterPro"/>
</dbReference>
<proteinExistence type="inferred from homology"/>
<organism evidence="9 10">
    <name type="scientific">Streptosporangium album</name>
    <dbReference type="NCBI Taxonomy" id="47479"/>
    <lineage>
        <taxon>Bacteria</taxon>
        <taxon>Bacillati</taxon>
        <taxon>Actinomycetota</taxon>
        <taxon>Actinomycetes</taxon>
        <taxon>Streptosporangiales</taxon>
        <taxon>Streptosporangiaceae</taxon>
        <taxon>Streptosporangium</taxon>
    </lineage>
</organism>
<dbReference type="EMBL" id="JACHJU010000005">
    <property type="protein sequence ID" value="MBB4943348.1"/>
    <property type="molecule type" value="Genomic_DNA"/>
</dbReference>
<dbReference type="Gene3D" id="1.10.3720.10">
    <property type="entry name" value="MetI-like"/>
    <property type="match status" value="1"/>
</dbReference>
<evidence type="ECO:0000256" key="2">
    <source>
        <dbReference type="ARBA" id="ARBA00022448"/>
    </source>
</evidence>
<dbReference type="CDD" id="cd06261">
    <property type="entry name" value="TM_PBP2"/>
    <property type="match status" value="1"/>
</dbReference>
<feature type="transmembrane region" description="Helical" evidence="7">
    <location>
        <begin position="313"/>
        <end position="336"/>
    </location>
</feature>
<evidence type="ECO:0000256" key="4">
    <source>
        <dbReference type="ARBA" id="ARBA00022692"/>
    </source>
</evidence>
<evidence type="ECO:0000256" key="1">
    <source>
        <dbReference type="ARBA" id="ARBA00004651"/>
    </source>
</evidence>
<dbReference type="Proteomes" id="UP000534286">
    <property type="component" value="Unassembled WGS sequence"/>
</dbReference>
<evidence type="ECO:0000256" key="6">
    <source>
        <dbReference type="ARBA" id="ARBA00023136"/>
    </source>
</evidence>
<comment type="similarity">
    <text evidence="7">Belongs to the binding-protein-dependent transport system permease family.</text>
</comment>